<evidence type="ECO:0000256" key="2">
    <source>
        <dbReference type="ARBA" id="ARBA00001966"/>
    </source>
</evidence>
<organism evidence="7 8">
    <name type="scientific">Methanospirillum lacunae</name>
    <dbReference type="NCBI Taxonomy" id="668570"/>
    <lineage>
        <taxon>Archaea</taxon>
        <taxon>Methanobacteriati</taxon>
        <taxon>Methanobacteriota</taxon>
        <taxon>Stenosarchaea group</taxon>
        <taxon>Methanomicrobia</taxon>
        <taxon>Methanomicrobiales</taxon>
        <taxon>Methanospirillaceae</taxon>
        <taxon>Methanospirillum</taxon>
    </lineage>
</organism>
<evidence type="ECO:0000256" key="3">
    <source>
        <dbReference type="ARBA" id="ARBA00022630"/>
    </source>
</evidence>
<dbReference type="InterPro" id="IPR029039">
    <property type="entry name" value="Flavoprotein-like_sf"/>
</dbReference>
<name>A0A2V2MQS1_9EURY</name>
<comment type="cofactor">
    <cofactor evidence="2">
        <name>[4Fe-4S] cluster</name>
        <dbReference type="ChEBI" id="CHEBI:49883"/>
    </cofactor>
</comment>
<protein>
    <submittedName>
        <fullName evidence="7">Flavodoxin family protein</fullName>
    </submittedName>
</protein>
<dbReference type="AlphaFoldDB" id="A0A2V2MQS1"/>
<dbReference type="GeneID" id="97547690"/>
<dbReference type="SUPFAM" id="SSF52218">
    <property type="entry name" value="Flavoproteins"/>
    <property type="match status" value="1"/>
</dbReference>
<keyword evidence="3" id="KW-0285">Flavoprotein</keyword>
<evidence type="ECO:0000313" key="8">
    <source>
        <dbReference type="Proteomes" id="UP000245657"/>
    </source>
</evidence>
<keyword evidence="4" id="KW-0288">FMN</keyword>
<comment type="cofactor">
    <cofactor evidence="1">
        <name>FMN</name>
        <dbReference type="ChEBI" id="CHEBI:58210"/>
    </cofactor>
</comment>
<dbReference type="EMBL" id="QGMY01000011">
    <property type="protein sequence ID" value="PWR70584.1"/>
    <property type="molecule type" value="Genomic_DNA"/>
</dbReference>
<dbReference type="PANTHER" id="PTHR43278">
    <property type="entry name" value="NAD(P)H-DEPENDENT FMN-CONTAINING OXIDOREDUCTASE YWQN-RELATED"/>
    <property type="match status" value="1"/>
</dbReference>
<comment type="caution">
    <text evidence="7">The sequence shown here is derived from an EMBL/GenBank/DDBJ whole genome shotgun (WGS) entry which is preliminary data.</text>
</comment>
<accession>A0A2V2MQS1</accession>
<dbReference type="Pfam" id="PF03358">
    <property type="entry name" value="FMN_red"/>
    <property type="match status" value="1"/>
</dbReference>
<dbReference type="Proteomes" id="UP000245657">
    <property type="component" value="Unassembled WGS sequence"/>
</dbReference>
<dbReference type="InterPro" id="IPR005025">
    <property type="entry name" value="FMN_Rdtase-like_dom"/>
</dbReference>
<keyword evidence="8" id="KW-1185">Reference proteome</keyword>
<feature type="domain" description="NADPH-dependent FMN reductase-like" evidence="6">
    <location>
        <begin position="6"/>
        <end position="155"/>
    </location>
</feature>
<evidence type="ECO:0000256" key="1">
    <source>
        <dbReference type="ARBA" id="ARBA00001917"/>
    </source>
</evidence>
<proteinExistence type="inferred from homology"/>
<evidence type="ECO:0000256" key="4">
    <source>
        <dbReference type="ARBA" id="ARBA00022643"/>
    </source>
</evidence>
<dbReference type="RefSeq" id="WP_109969688.1">
    <property type="nucleotide sequence ID" value="NZ_CP176093.1"/>
</dbReference>
<evidence type="ECO:0000256" key="5">
    <source>
        <dbReference type="ARBA" id="ARBA00038292"/>
    </source>
</evidence>
<reference evidence="7 8" key="1">
    <citation type="submission" date="2018-05" db="EMBL/GenBank/DDBJ databases">
        <title>Draft genome of Methanospirillum lacunae Ki8-1.</title>
        <authorList>
            <person name="Dueholm M.S."/>
            <person name="Nielsen P.H."/>
            <person name="Bakmann L.F."/>
            <person name="Otzen D.E."/>
        </authorList>
    </citation>
    <scope>NUCLEOTIDE SEQUENCE [LARGE SCALE GENOMIC DNA]</scope>
    <source>
        <strain evidence="7 8">Ki8-1</strain>
    </source>
</reference>
<sequence>MGLIDMRVLAISGSPLKNGNTSRLINAIVGDLEKSDITDLKVKEISLAGSLIRPCKSCRKCMKEGHCVLKSDDFSRIVRRMKKSDLIIIGSPVYFHDVNGQIKNLIDRSYSLWHERQLKGKKVIPVAVCAESGDDRTLETLKIWAQAQEMKIIRTVSGRGFKAGDVLKDKSAMNQVSDAAKSVAGEVKSEKNN</sequence>
<dbReference type="GO" id="GO:0016491">
    <property type="term" value="F:oxidoreductase activity"/>
    <property type="evidence" value="ECO:0007669"/>
    <property type="project" value="InterPro"/>
</dbReference>
<dbReference type="InterPro" id="IPR051796">
    <property type="entry name" value="ISF_SsuE-like"/>
</dbReference>
<comment type="similarity">
    <text evidence="5">Belongs to the SsuE family. Isf subfamily.</text>
</comment>
<dbReference type="OrthoDB" id="9059at2157"/>
<evidence type="ECO:0000313" key="7">
    <source>
        <dbReference type="EMBL" id="PWR70584.1"/>
    </source>
</evidence>
<gene>
    <name evidence="7" type="ORF">DK846_14425</name>
</gene>
<evidence type="ECO:0000259" key="6">
    <source>
        <dbReference type="Pfam" id="PF03358"/>
    </source>
</evidence>
<dbReference type="Gene3D" id="3.40.50.360">
    <property type="match status" value="1"/>
</dbReference>
<dbReference type="PANTHER" id="PTHR43278:SF4">
    <property type="entry name" value="NAD(P)H-DEPENDENT FMN-CONTAINING OXIDOREDUCTASE YWQN-RELATED"/>
    <property type="match status" value="1"/>
</dbReference>